<dbReference type="SUPFAM" id="SSF51735">
    <property type="entry name" value="NAD(P)-binding Rossmann-fold domains"/>
    <property type="match status" value="1"/>
</dbReference>
<gene>
    <name evidence="3" type="ORF">HDF15_000641</name>
</gene>
<evidence type="ECO:0000313" key="4">
    <source>
        <dbReference type="Proteomes" id="UP000584867"/>
    </source>
</evidence>
<comment type="caution">
    <text evidence="3">The sequence shown here is derived from an EMBL/GenBank/DDBJ whole genome shotgun (WGS) entry which is preliminary data.</text>
</comment>
<dbReference type="Gene3D" id="3.40.50.720">
    <property type="entry name" value="NAD(P)-binding Rossmann-like Domain"/>
    <property type="match status" value="1"/>
</dbReference>
<protein>
    <submittedName>
        <fullName evidence="3">NAD(P)-dependent dehydrogenase (Short-subunit alcohol dehydrogenase family)</fullName>
    </submittedName>
</protein>
<dbReference type="Proteomes" id="UP000584867">
    <property type="component" value="Unassembled WGS sequence"/>
</dbReference>
<evidence type="ECO:0000256" key="1">
    <source>
        <dbReference type="ARBA" id="ARBA00006484"/>
    </source>
</evidence>
<dbReference type="PANTHER" id="PTHR24320:SF152">
    <property type="entry name" value="SHORT-CHAIN DEHYDROGENASE_REDUCTASE FAMILY PROTEIN"/>
    <property type="match status" value="1"/>
</dbReference>
<dbReference type="InterPro" id="IPR002347">
    <property type="entry name" value="SDR_fam"/>
</dbReference>
<dbReference type="InterPro" id="IPR036291">
    <property type="entry name" value="NAD(P)-bd_dom_sf"/>
</dbReference>
<evidence type="ECO:0000313" key="3">
    <source>
        <dbReference type="EMBL" id="MBB5062314.1"/>
    </source>
</evidence>
<dbReference type="PANTHER" id="PTHR24320">
    <property type="entry name" value="RETINOL DEHYDROGENASE"/>
    <property type="match status" value="1"/>
</dbReference>
<dbReference type="EMBL" id="JACHIO010000002">
    <property type="protein sequence ID" value="MBB5062314.1"/>
    <property type="molecule type" value="Genomic_DNA"/>
</dbReference>
<organism evidence="3 4">
    <name type="scientific">Granulicella mallensis</name>
    <dbReference type="NCBI Taxonomy" id="940614"/>
    <lineage>
        <taxon>Bacteria</taxon>
        <taxon>Pseudomonadati</taxon>
        <taxon>Acidobacteriota</taxon>
        <taxon>Terriglobia</taxon>
        <taxon>Terriglobales</taxon>
        <taxon>Acidobacteriaceae</taxon>
        <taxon>Granulicella</taxon>
    </lineage>
</organism>
<sequence>MRTVVMTGGTAGFGAVAAKRISDTPNTKLILGARDNKNPSIEALPLDLASFSSVRSFVQSLTKKLAGTKIDILILNAGAQFGSTRQRTGDGFESTFAINHLAHYLLLRLLTPGLAKNATIVITTSDVHDPKMVPFGPKELDAEALAHPKDKNKGFGPGIRAYAGSKLCNLLTARAFEASSDAQIHGMRVIAYNPGLTPGTSLFRAWPWWAKLMMGVASKLRPVNTVEQAGDAIADLGLGTIVPPSGRIYASLVKGKLTWPDPSDLAQSDTAMSGLWLESAQMVGVR</sequence>
<proteinExistence type="inferred from homology"/>
<dbReference type="PRINTS" id="PR00081">
    <property type="entry name" value="GDHRDH"/>
</dbReference>
<comment type="similarity">
    <text evidence="1">Belongs to the short-chain dehydrogenases/reductases (SDR) family.</text>
</comment>
<reference evidence="3 4" key="1">
    <citation type="submission" date="2020-08" db="EMBL/GenBank/DDBJ databases">
        <title>Genomic Encyclopedia of Type Strains, Phase IV (KMG-V): Genome sequencing to study the core and pangenomes of soil and plant-associated prokaryotes.</title>
        <authorList>
            <person name="Whitman W."/>
        </authorList>
    </citation>
    <scope>NUCLEOTIDE SEQUENCE [LARGE SCALE GENOMIC DNA]</scope>
    <source>
        <strain evidence="3 4">X5P3</strain>
    </source>
</reference>
<dbReference type="Pfam" id="PF00106">
    <property type="entry name" value="adh_short"/>
    <property type="match status" value="1"/>
</dbReference>
<keyword evidence="2" id="KW-0560">Oxidoreductase</keyword>
<dbReference type="RefSeq" id="WP_184252799.1">
    <property type="nucleotide sequence ID" value="NZ_JACHIO010000002.1"/>
</dbReference>
<accession>A0A7W8E8A2</accession>
<dbReference type="AlphaFoldDB" id="A0A7W8E8A2"/>
<evidence type="ECO:0000256" key="2">
    <source>
        <dbReference type="ARBA" id="ARBA00023002"/>
    </source>
</evidence>
<dbReference type="GO" id="GO:0016491">
    <property type="term" value="F:oxidoreductase activity"/>
    <property type="evidence" value="ECO:0007669"/>
    <property type="project" value="UniProtKB-KW"/>
</dbReference>
<name>A0A7W8E8A2_9BACT</name>